<dbReference type="OrthoDB" id="835661at2"/>
<keyword evidence="1" id="KW-1133">Transmembrane helix</keyword>
<comment type="caution">
    <text evidence="2">The sequence shown here is derived from an EMBL/GenBank/DDBJ whole genome shotgun (WGS) entry which is preliminary data.</text>
</comment>
<evidence type="ECO:0000313" key="2">
    <source>
        <dbReference type="EMBL" id="RZS98074.1"/>
    </source>
</evidence>
<dbReference type="InterPro" id="IPR011989">
    <property type="entry name" value="ARM-like"/>
</dbReference>
<accession>A0A4Q7PCM1</accession>
<keyword evidence="1" id="KW-0472">Membrane</keyword>
<name>A0A4Q7PCM1_9BACT</name>
<sequence>MSQFLSQMTGWNYFGNFENGWLSAKLSIISDYLIVLLVLSVTLVIFLLLFIRSRKNFLERSKKLVQYRINGFFSEIIFSNELSGEVYDEKVNEFKKKIPIHKDWCKDLLIQNIIDLDKNLKGQSKDQLLSIFFNLGLLGYTEKLVNSKAWYLKTKGIYYWKELNYSKAAEKVYPLIFHKTPNIRSAALVAYISLSEANPLDVLEKYGDSISYIEGLNLMEVIQRRRFKKPNNLVHWLDFKEDSKLIFALKLVAHYNDVQSAESVVKLLSSSNSKVRQEAIKCIGKLYFFNAEPDLISMFFHESEENQIEIIRALKDIGGPQSKEFLHYVLSLNKNSEIKINAMYALKSLDSGFTRKEIQNNTELELVRKHVENPYLEV</sequence>
<dbReference type="EMBL" id="SGXG01000001">
    <property type="protein sequence ID" value="RZS98074.1"/>
    <property type="molecule type" value="Genomic_DNA"/>
</dbReference>
<dbReference type="AlphaFoldDB" id="A0A4Q7PCM1"/>
<dbReference type="RefSeq" id="WP_130276843.1">
    <property type="nucleotide sequence ID" value="NZ_SGXG01000001.1"/>
</dbReference>
<dbReference type="SUPFAM" id="SSF48371">
    <property type="entry name" value="ARM repeat"/>
    <property type="match status" value="1"/>
</dbReference>
<dbReference type="InterPro" id="IPR016024">
    <property type="entry name" value="ARM-type_fold"/>
</dbReference>
<keyword evidence="1" id="KW-0812">Transmembrane</keyword>
<gene>
    <name evidence="2" type="ORF">BC751_3706</name>
</gene>
<organism evidence="2 3">
    <name type="scientific">Cecembia calidifontis</name>
    <dbReference type="NCBI Taxonomy" id="1187080"/>
    <lineage>
        <taxon>Bacteria</taxon>
        <taxon>Pseudomonadati</taxon>
        <taxon>Bacteroidota</taxon>
        <taxon>Cytophagia</taxon>
        <taxon>Cytophagales</taxon>
        <taxon>Cyclobacteriaceae</taxon>
        <taxon>Cecembia</taxon>
    </lineage>
</organism>
<evidence type="ECO:0000313" key="3">
    <source>
        <dbReference type="Proteomes" id="UP000292209"/>
    </source>
</evidence>
<reference evidence="2 3" key="1">
    <citation type="submission" date="2019-02" db="EMBL/GenBank/DDBJ databases">
        <title>Genomic Encyclopedia of Archaeal and Bacterial Type Strains, Phase II (KMG-II): from individual species to whole genera.</title>
        <authorList>
            <person name="Goeker M."/>
        </authorList>
    </citation>
    <scope>NUCLEOTIDE SEQUENCE [LARGE SCALE GENOMIC DNA]</scope>
    <source>
        <strain evidence="2 3">DSM 21411</strain>
    </source>
</reference>
<evidence type="ECO:0008006" key="4">
    <source>
        <dbReference type="Google" id="ProtNLM"/>
    </source>
</evidence>
<proteinExistence type="predicted"/>
<feature type="transmembrane region" description="Helical" evidence="1">
    <location>
        <begin position="32"/>
        <end position="51"/>
    </location>
</feature>
<dbReference type="Proteomes" id="UP000292209">
    <property type="component" value="Unassembled WGS sequence"/>
</dbReference>
<dbReference type="Gene3D" id="1.25.10.10">
    <property type="entry name" value="Leucine-rich Repeat Variant"/>
    <property type="match status" value="1"/>
</dbReference>
<keyword evidence="3" id="KW-1185">Reference proteome</keyword>
<protein>
    <recommendedName>
        <fullName evidence="4">HEAT repeat protein</fullName>
    </recommendedName>
</protein>
<evidence type="ECO:0000256" key="1">
    <source>
        <dbReference type="SAM" id="Phobius"/>
    </source>
</evidence>